<evidence type="ECO:0000313" key="2">
    <source>
        <dbReference type="Proteomes" id="UP000838756"/>
    </source>
</evidence>
<gene>
    <name evidence="1" type="primary">jg752</name>
    <name evidence="1" type="ORF">PAEG_LOCUS21602</name>
</gene>
<comment type="caution">
    <text evidence="1">The sequence shown here is derived from an EMBL/GenBank/DDBJ whole genome shotgun (WGS) entry which is preliminary data.</text>
</comment>
<organism evidence="1 2">
    <name type="scientific">Pararge aegeria aegeria</name>
    <dbReference type="NCBI Taxonomy" id="348720"/>
    <lineage>
        <taxon>Eukaryota</taxon>
        <taxon>Metazoa</taxon>
        <taxon>Ecdysozoa</taxon>
        <taxon>Arthropoda</taxon>
        <taxon>Hexapoda</taxon>
        <taxon>Insecta</taxon>
        <taxon>Pterygota</taxon>
        <taxon>Neoptera</taxon>
        <taxon>Endopterygota</taxon>
        <taxon>Lepidoptera</taxon>
        <taxon>Glossata</taxon>
        <taxon>Ditrysia</taxon>
        <taxon>Papilionoidea</taxon>
        <taxon>Nymphalidae</taxon>
        <taxon>Satyrinae</taxon>
        <taxon>Satyrini</taxon>
        <taxon>Parargina</taxon>
        <taxon>Pararge</taxon>
    </lineage>
</organism>
<evidence type="ECO:0000313" key="1">
    <source>
        <dbReference type="EMBL" id="CAH2247566.1"/>
    </source>
</evidence>
<accession>A0A8S4SCF9</accession>
<reference evidence="1" key="1">
    <citation type="submission" date="2022-03" db="EMBL/GenBank/DDBJ databases">
        <authorList>
            <person name="Lindestad O."/>
        </authorList>
    </citation>
    <scope>NUCLEOTIDE SEQUENCE</scope>
</reference>
<keyword evidence="2" id="KW-1185">Reference proteome</keyword>
<sequence>MFLGVQGFHRLWKPRYKLVQQEPKTRKKSVERRRNSVVVNMADNNGFIDEQALAKEAVSLLAITEEDGEGISDLLLNE</sequence>
<dbReference type="Proteomes" id="UP000838756">
    <property type="component" value="Unassembled WGS sequence"/>
</dbReference>
<dbReference type="OrthoDB" id="18585at2759"/>
<dbReference type="AlphaFoldDB" id="A0A8S4SCF9"/>
<name>A0A8S4SCF9_9NEOP</name>
<protein>
    <submittedName>
        <fullName evidence="1">Jg752 protein</fullName>
    </submittedName>
</protein>
<dbReference type="EMBL" id="CAKXAJ010025963">
    <property type="protein sequence ID" value="CAH2247566.1"/>
    <property type="molecule type" value="Genomic_DNA"/>
</dbReference>
<proteinExistence type="predicted"/>